<feature type="domain" description="Glycosyltransferase 2-like" evidence="1">
    <location>
        <begin position="104"/>
        <end position="265"/>
    </location>
</feature>
<gene>
    <name evidence="2" type="ORF">DWQ51_03960</name>
</gene>
<evidence type="ECO:0000259" key="1">
    <source>
        <dbReference type="Pfam" id="PF00535"/>
    </source>
</evidence>
<dbReference type="InterPro" id="IPR029044">
    <property type="entry name" value="Nucleotide-diphossugar_trans"/>
</dbReference>
<name>A0A3E0M8Z7_9CHRO</name>
<dbReference type="GO" id="GO:0016757">
    <property type="term" value="F:glycosyltransferase activity"/>
    <property type="evidence" value="ECO:0007669"/>
    <property type="project" value="UniProtKB-KW"/>
</dbReference>
<dbReference type="InterPro" id="IPR001173">
    <property type="entry name" value="Glyco_trans_2-like"/>
</dbReference>
<accession>A0A3E0M8Z7</accession>
<evidence type="ECO:0000313" key="2">
    <source>
        <dbReference type="EMBL" id="REJ56078.1"/>
    </source>
</evidence>
<dbReference type="SUPFAM" id="SSF53448">
    <property type="entry name" value="Nucleotide-diphospho-sugar transferases"/>
    <property type="match status" value="2"/>
</dbReference>
<dbReference type="Pfam" id="PF00535">
    <property type="entry name" value="Glycos_transf_2"/>
    <property type="match status" value="2"/>
</dbReference>
<dbReference type="AlphaFoldDB" id="A0A3E0M8Z7"/>
<dbReference type="EMBL" id="QQWD01000003">
    <property type="protein sequence ID" value="REJ56078.1"/>
    <property type="molecule type" value="Genomic_DNA"/>
</dbReference>
<protein>
    <submittedName>
        <fullName evidence="2">Glycosyltransferase</fullName>
    </submittedName>
</protein>
<reference evidence="2 3" key="1">
    <citation type="submission" date="2017-10" db="EMBL/GenBank/DDBJ databases">
        <title>A large-scale comparative metagenomic study reveals the eutrophication-driven functional interactions in six Microcystis-epibionts communities.</title>
        <authorList>
            <person name="Li Q."/>
            <person name="Lin F."/>
        </authorList>
    </citation>
    <scope>NUCLEOTIDE SEQUENCE [LARGE SCALE GENOMIC DNA]</scope>
    <source>
        <strain evidence="2">TW10</strain>
    </source>
</reference>
<dbReference type="PANTHER" id="PTHR43179:SF7">
    <property type="entry name" value="RHAMNOSYLTRANSFERASE WBBL"/>
    <property type="match status" value="1"/>
</dbReference>
<comment type="caution">
    <text evidence="2">The sequence shown here is derived from an EMBL/GenBank/DDBJ whole genome shotgun (WGS) entry which is preliminary data.</text>
</comment>
<organism evidence="2 3">
    <name type="scientific">Microcystis wesenbergii TW10</name>
    <dbReference type="NCBI Taxonomy" id="2060474"/>
    <lineage>
        <taxon>Bacteria</taxon>
        <taxon>Bacillati</taxon>
        <taxon>Cyanobacteriota</taxon>
        <taxon>Cyanophyceae</taxon>
        <taxon>Oscillatoriophycideae</taxon>
        <taxon>Chroococcales</taxon>
        <taxon>Microcystaceae</taxon>
        <taxon>Microcystis</taxon>
    </lineage>
</organism>
<sequence>MISIKKIIKDLLYQSKHNIKFFVFFLWSRYTITLQLKIKKLFDLLRLGLMINYGIQILDKPTEKIPLSSSISYYKWLRKNYAKKSDIEQIKAHLSGLTYQPKISIIVPVFNPNKKYLQQAIESVIAQIYSNWELCIADDASTQSETREIIKNYCQKDHRIKIIFRESNGNISACSNSALSLATGEFIALLDHDDILTLDALYHIVVSLNDNPSADMLYSDEDKINEYGHLEQPFFKPDWCPDSFLSRMYICHLGVYRRDLVEKIGGFRVGYEGSQDYDLVLRLSEQTNKIIHIPKVLYHWRIHKQSTSKSLDAKSYTSLATKRAITDALQRRGECGEVITNSHGNQIIRYQITEYKKVSIIVPTRNLGKILNTCLQSIFQKTEYPNYEVLVIDNGSTEIETKKVINYWQTQEITRFKCLPLDIPFNFSKINNYAVQHCEGQYLLFLNNDTEVITPDWINAMVEQAQRPSIGAVGALLLYPDNTIQHAGVLMGFGGVAGHSHQYYPVNSLGYFDQIHTINNYSAVTGACLLCRREVFEEIGGFEEELSIAFNDVDLCLKMLDNGYQNIYLPHVKLYHYESKSRGYETTIEKQERFTKEVKFMIDKWDKYIQHDPCYSIHLRP</sequence>
<keyword evidence="2" id="KW-0808">Transferase</keyword>
<dbReference type="Gene3D" id="3.90.550.10">
    <property type="entry name" value="Spore Coat Polysaccharide Biosynthesis Protein SpsA, Chain A"/>
    <property type="match status" value="2"/>
</dbReference>
<dbReference type="CDD" id="cd04184">
    <property type="entry name" value="GT2_RfbC_Mx_like"/>
    <property type="match status" value="1"/>
</dbReference>
<dbReference type="Proteomes" id="UP000257002">
    <property type="component" value="Unassembled WGS sequence"/>
</dbReference>
<dbReference type="PANTHER" id="PTHR43179">
    <property type="entry name" value="RHAMNOSYLTRANSFERASE WBBL"/>
    <property type="match status" value="1"/>
</dbReference>
<feature type="domain" description="Glycosyltransferase 2-like" evidence="1">
    <location>
        <begin position="359"/>
        <end position="539"/>
    </location>
</feature>
<proteinExistence type="predicted"/>
<evidence type="ECO:0000313" key="3">
    <source>
        <dbReference type="Proteomes" id="UP000257002"/>
    </source>
</evidence>